<evidence type="ECO:0000256" key="3">
    <source>
        <dbReference type="ARBA" id="ARBA00025179"/>
    </source>
</evidence>
<dbReference type="OrthoDB" id="798at10239"/>
<reference evidence="5 6" key="1">
    <citation type="journal article" date="2017" name="Virus Genes">
        <title>Characterization of Eptesipoxvirus, a novel poxvirus from a microchiropteran bat.</title>
        <authorList>
            <person name="Tu S.L."/>
            <person name="Nakazawa Y."/>
            <person name="Gao J."/>
            <person name="Wilkins K."/>
            <person name="Gallardo-Romero N."/>
            <person name="Li Y."/>
            <person name="Emerson G.L."/>
            <person name="Carroll D.S."/>
            <person name="Upton C."/>
        </authorList>
    </citation>
    <scope>NUCLEOTIDE SEQUENCE [LARGE SCALE GENOMIC DNA]</scope>
    <source>
        <strain evidence="5 6">Washington</strain>
    </source>
</reference>
<dbReference type="Proteomes" id="UP000217428">
    <property type="component" value="Segment"/>
</dbReference>
<evidence type="ECO:0000313" key="5">
    <source>
        <dbReference type="EMBL" id="ASK51300.1"/>
    </source>
</evidence>
<keyword evidence="2" id="KW-0946">Virion</keyword>
<comment type="subcellular location">
    <subcellularLocation>
        <location evidence="1">Virion</location>
    </subcellularLocation>
</comment>
<comment type="function">
    <text evidence="3">Major component of the virion core that undergoes proteolytic processing during the immature virion (IV) to mature virion (MV) transition. Essential for the formation of a structurally normal core.</text>
</comment>
<dbReference type="InterPro" id="IPR004972">
    <property type="entry name" value="P4B"/>
</dbReference>
<keyword evidence="6" id="KW-1185">Reference proteome</keyword>
<evidence type="ECO:0000256" key="2">
    <source>
        <dbReference type="ARBA" id="ARBA00022844"/>
    </source>
</evidence>
<evidence type="ECO:0000256" key="4">
    <source>
        <dbReference type="ARBA" id="ARBA00032365"/>
    </source>
</evidence>
<accession>A0A220T6G3</accession>
<dbReference type="GO" id="GO:0044423">
    <property type="term" value="C:virion component"/>
    <property type="evidence" value="ECO:0007669"/>
    <property type="project" value="UniProtKB-KW"/>
</dbReference>
<dbReference type="Pfam" id="PF03292">
    <property type="entry name" value="Pox_P4B"/>
    <property type="match status" value="1"/>
</dbReference>
<evidence type="ECO:0000313" key="6">
    <source>
        <dbReference type="Proteomes" id="UP000217428"/>
    </source>
</evidence>
<name>A0A220T6G3_9POXV</name>
<protein>
    <recommendedName>
        <fullName evidence="4">Virion core protein 4b</fullName>
    </recommendedName>
</protein>
<gene>
    <name evidence="5" type="ORF">EPTV-WA-099</name>
</gene>
<dbReference type="EMBL" id="KY747497">
    <property type="protein sequence ID" value="ASK51300.1"/>
    <property type="molecule type" value="Genomic_DNA"/>
</dbReference>
<proteinExistence type="predicted"/>
<organism evidence="5 6">
    <name type="scientific">Eptesipox virus</name>
    <dbReference type="NCBI Taxonomy" id="1329402"/>
    <lineage>
        <taxon>Viruses</taxon>
        <taxon>Varidnaviria</taxon>
        <taxon>Bamfordvirae</taxon>
        <taxon>Nucleocytoviricota</taxon>
        <taxon>Pokkesviricetes</taxon>
        <taxon>Chitovirales</taxon>
        <taxon>Poxviridae</taxon>
        <taxon>Chordopoxvirinae</taxon>
        <taxon>Vespertilionpoxvirus</taxon>
        <taxon>Vespertilionpoxvirus eptesipox</taxon>
    </lineage>
</organism>
<evidence type="ECO:0000256" key="1">
    <source>
        <dbReference type="ARBA" id="ARBA00004328"/>
    </source>
</evidence>
<sequence length="663" mass="75277">MESNKDDLFLTAKINLNNNYNNQTLTLVDFNHIHTATPSLSCTVCNTLSNISSDDIISAGVRQRVSKNKKKHTDKESTSQCKQQCGEYIPIDEVASTQHWNARLRRDGELIAKFLTTNKCDINTFTMQDMLNVMRKLNIVRNSRQELFEILSHVKSSLSNSSISVKSTHPLVLVHSHANPRISEQLKELEKIFSPAQHDILLSTTRFQSMNFIDMSSASDLAFKFRDSDTTSFVHPILVALFGVKLPAIENAYIYGDSTSLLHQLHEYKKVGPHNYMLLVNRLTEESPILFTGINDAISTEIQRANIHTMIRKLILNIRTGIFYTYECDMIEPILMKIIHTNCSQIMSDEEHILASILSIVGIRPALISLPIPGNFNNYDMRLKSAPYIVVNPMKMITTLNSPICINSSNICSLTFDSSSGRVVFAPSVGFKSMYNNIDQYSLCNQPQINPAMNMPMMPSNPINSSVIVNGVMIFYVERRQNKNIFGGECFTGFRSIIDDTPIDISTELLINGIMYRLRSAVCYKIGDQFFESCESSNSYNADMFLKGHYSILFTESGPWMYNPLSIFNKSSRDARMMRALKNQYKKVNNNYDDSGFYDWIKGDGAQFAAIKQQMLMNNTAMFEDDLLSMEEAMMMISKQCCILIYSQDYGPYISSKTITELF</sequence>